<evidence type="ECO:0000256" key="1">
    <source>
        <dbReference type="ARBA" id="ARBA00001946"/>
    </source>
</evidence>
<dbReference type="Gene3D" id="3.30.70.3000">
    <property type="match status" value="1"/>
</dbReference>
<reference evidence="13 14" key="1">
    <citation type="submission" date="2019-10" db="EMBL/GenBank/DDBJ databases">
        <title>Extracellular Electron Transfer in a Candidatus Methanoperedens spp. Enrichment Culture.</title>
        <authorList>
            <person name="Berger S."/>
            <person name="Rangel Shaw D."/>
            <person name="Berben T."/>
            <person name="In 'T Zandt M."/>
            <person name="Frank J."/>
            <person name="Reimann J."/>
            <person name="Jetten M.S.M."/>
            <person name="Welte C.U."/>
        </authorList>
    </citation>
    <scope>NUCLEOTIDE SEQUENCE [LARGE SCALE GENOMIC DNA]</scope>
    <source>
        <strain evidence="13">SB12</strain>
    </source>
</reference>
<organism evidence="13 14">
    <name type="scientific">Leptonema illini</name>
    <dbReference type="NCBI Taxonomy" id="183"/>
    <lineage>
        <taxon>Bacteria</taxon>
        <taxon>Pseudomonadati</taxon>
        <taxon>Spirochaetota</taxon>
        <taxon>Spirochaetia</taxon>
        <taxon>Leptospirales</taxon>
        <taxon>Leptospiraceae</taxon>
        <taxon>Leptonema</taxon>
    </lineage>
</organism>
<keyword evidence="5" id="KW-0819">tRNA processing</keyword>
<protein>
    <recommendedName>
        <fullName evidence="3">tRNA(His) guanylyltransferase</fullName>
        <ecNumber evidence="3">2.7.7.79</ecNumber>
    </recommendedName>
</protein>
<dbReference type="GO" id="GO:0006400">
    <property type="term" value="P:tRNA modification"/>
    <property type="evidence" value="ECO:0007669"/>
    <property type="project" value="InterPro"/>
</dbReference>
<dbReference type="EMBL" id="WBUI01000026">
    <property type="protein sequence ID" value="KAB2929793.1"/>
    <property type="molecule type" value="Genomic_DNA"/>
</dbReference>
<keyword evidence="10" id="KW-0342">GTP-binding</keyword>
<evidence type="ECO:0000256" key="7">
    <source>
        <dbReference type="ARBA" id="ARBA00022723"/>
    </source>
</evidence>
<dbReference type="InterPro" id="IPR007537">
    <property type="entry name" value="tRNAHis_GuaTrfase_Thg1"/>
</dbReference>
<evidence type="ECO:0000256" key="2">
    <source>
        <dbReference type="ARBA" id="ARBA00010113"/>
    </source>
</evidence>
<evidence type="ECO:0000313" key="13">
    <source>
        <dbReference type="EMBL" id="KAB2929793.1"/>
    </source>
</evidence>
<comment type="cofactor">
    <cofactor evidence="1">
        <name>Mg(2+)</name>
        <dbReference type="ChEBI" id="CHEBI:18420"/>
    </cofactor>
</comment>
<evidence type="ECO:0000259" key="11">
    <source>
        <dbReference type="Pfam" id="PF04446"/>
    </source>
</evidence>
<dbReference type="InterPro" id="IPR024956">
    <property type="entry name" value="tRNAHis_GuaTrfase_cat"/>
</dbReference>
<keyword evidence="7" id="KW-0479">Metal-binding</keyword>
<feature type="domain" description="tRNAHis guanylyltransferase catalytic" evidence="11">
    <location>
        <begin position="8"/>
        <end position="130"/>
    </location>
</feature>
<comment type="caution">
    <text evidence="13">The sequence shown here is derived from an EMBL/GenBank/DDBJ whole genome shotgun (WGS) entry which is preliminary data.</text>
</comment>
<name>A0A833GYG8_9LEPT</name>
<dbReference type="Pfam" id="PF14413">
    <property type="entry name" value="Thg1C"/>
    <property type="match status" value="1"/>
</dbReference>
<gene>
    <name evidence="13" type="ORF">F9K24_18700</name>
</gene>
<feature type="domain" description="Thg1 C-terminal" evidence="12">
    <location>
        <begin position="134"/>
        <end position="226"/>
    </location>
</feature>
<dbReference type="PANTHER" id="PTHR12729:SF6">
    <property type="entry name" value="TRNA(HIS) GUANYLYLTRANSFERASE-RELATED"/>
    <property type="match status" value="1"/>
</dbReference>
<dbReference type="EC" id="2.7.7.79" evidence="3"/>
<keyword evidence="9" id="KW-0460">Magnesium</keyword>
<evidence type="ECO:0000313" key="14">
    <source>
        <dbReference type="Proteomes" id="UP000460298"/>
    </source>
</evidence>
<dbReference type="GO" id="GO:0000287">
    <property type="term" value="F:magnesium ion binding"/>
    <property type="evidence" value="ECO:0007669"/>
    <property type="project" value="InterPro"/>
</dbReference>
<evidence type="ECO:0000256" key="3">
    <source>
        <dbReference type="ARBA" id="ARBA00012511"/>
    </source>
</evidence>
<dbReference type="InterPro" id="IPR025845">
    <property type="entry name" value="Thg1_C_dom"/>
</dbReference>
<evidence type="ECO:0000259" key="12">
    <source>
        <dbReference type="Pfam" id="PF14413"/>
    </source>
</evidence>
<evidence type="ECO:0000256" key="10">
    <source>
        <dbReference type="ARBA" id="ARBA00023134"/>
    </source>
</evidence>
<sequence>MKFDDLDSRMRVFEEAHDHCVLPGINMVARLDGRSFTRLTKEVMNYEAPFDVRFRDAMIETARHLMDCGFRFAYAYSESDEISLLFHPQEELFGRKTRKLNSILAGEASARFSLAIGKVAVFDCRISQLPANKDVVDYFRWRSEDAHRNALNAHCYWLLRKQGASMRIATGKLEGMSVGEKNELLFQNGINFNDLPNWQKRGIGIRWQEFEKQAVNPKTETEVTARRRRLEIELELPMKDAYSAYIAEIIEEFTTE</sequence>
<evidence type="ECO:0000256" key="4">
    <source>
        <dbReference type="ARBA" id="ARBA00022679"/>
    </source>
</evidence>
<dbReference type="GO" id="GO:0005525">
    <property type="term" value="F:GTP binding"/>
    <property type="evidence" value="ECO:0007669"/>
    <property type="project" value="UniProtKB-KW"/>
</dbReference>
<proteinExistence type="inferred from homology"/>
<keyword evidence="6 13" id="KW-0548">Nucleotidyltransferase</keyword>
<dbReference type="PANTHER" id="PTHR12729">
    <property type="entry name" value="TRNA(HIS) GUANYLYLTRANSFERASE-RELATED"/>
    <property type="match status" value="1"/>
</dbReference>
<keyword evidence="4 13" id="KW-0808">Transferase</keyword>
<dbReference type="Pfam" id="PF04446">
    <property type="entry name" value="Thg1"/>
    <property type="match status" value="1"/>
</dbReference>
<accession>A0A833GYG8</accession>
<dbReference type="AlphaFoldDB" id="A0A833GYG8"/>
<dbReference type="InterPro" id="IPR038469">
    <property type="entry name" value="tRNAHis_GuaTrfase_Thg1_sf"/>
</dbReference>
<comment type="similarity">
    <text evidence="2">Belongs to the tRNA(His) guanylyltransferase family.</text>
</comment>
<dbReference type="GO" id="GO:0008193">
    <property type="term" value="F:tRNA guanylyltransferase activity"/>
    <property type="evidence" value="ECO:0007669"/>
    <property type="project" value="UniProtKB-EC"/>
</dbReference>
<evidence type="ECO:0000256" key="6">
    <source>
        <dbReference type="ARBA" id="ARBA00022695"/>
    </source>
</evidence>
<evidence type="ECO:0000256" key="8">
    <source>
        <dbReference type="ARBA" id="ARBA00022741"/>
    </source>
</evidence>
<evidence type="ECO:0000256" key="5">
    <source>
        <dbReference type="ARBA" id="ARBA00022694"/>
    </source>
</evidence>
<dbReference type="Proteomes" id="UP000460298">
    <property type="component" value="Unassembled WGS sequence"/>
</dbReference>
<keyword evidence="8" id="KW-0547">Nucleotide-binding</keyword>
<evidence type="ECO:0000256" key="9">
    <source>
        <dbReference type="ARBA" id="ARBA00022842"/>
    </source>
</evidence>